<dbReference type="EMBL" id="CP038908">
    <property type="protein sequence ID" value="QGO04646.1"/>
    <property type="molecule type" value="Genomic_DNA"/>
</dbReference>
<dbReference type="GeneID" id="66742508"/>
<gene>
    <name evidence="1" type="primary">mazF</name>
    <name evidence="2" type="synonym">ndoA</name>
    <name evidence="2" type="ORF">Psal009_00517</name>
    <name evidence="3" type="ORF">Psal009_03574</name>
</gene>
<dbReference type="PANTHER" id="PTHR33988">
    <property type="entry name" value="ENDORIBONUCLEASE MAZF-RELATED"/>
    <property type="match status" value="1"/>
</dbReference>
<protein>
    <submittedName>
        <fullName evidence="1">MazF</fullName>
    </submittedName>
    <submittedName>
        <fullName evidence="2">mRNA interferase EndoA</fullName>
        <ecNumber evidence="2">3.1.-.-</ecNumber>
    </submittedName>
</protein>
<dbReference type="GO" id="GO:0016075">
    <property type="term" value="P:rRNA catabolic process"/>
    <property type="evidence" value="ECO:0007669"/>
    <property type="project" value="TreeGrafter"/>
</dbReference>
<keyword evidence="4" id="KW-1185">Reference proteome</keyword>
<reference evidence="1" key="1">
    <citation type="journal article" date="2012" name="Res. Microbiol.">
        <title>Biofilm generation by Piscirickettsia salmonis under growth stress conditions: a putative in vivo survival/persistence strategy in marine environments.</title>
        <authorList>
            <person name="Marshall S.H."/>
            <person name="Gomez F.A."/>
            <person name="Ramirez R."/>
            <person name="Nilo L."/>
            <person name="Henriquez V."/>
        </authorList>
    </citation>
    <scope>NUCLEOTIDE SEQUENCE</scope>
    <source>
        <strain evidence="1">ATCC VR-1361</strain>
    </source>
</reference>
<keyword evidence="2" id="KW-0378">Hydrolase</keyword>
<dbReference type="SMR" id="H9BG48"/>
<feature type="non-terminal residue" evidence="1">
    <location>
        <position position="111"/>
    </location>
</feature>
<dbReference type="SUPFAM" id="SSF50118">
    <property type="entry name" value="Cell growth inhibitor/plasmid maintenance toxic component"/>
    <property type="match status" value="1"/>
</dbReference>
<dbReference type="GO" id="GO:0003677">
    <property type="term" value="F:DNA binding"/>
    <property type="evidence" value="ECO:0007669"/>
    <property type="project" value="InterPro"/>
</dbReference>
<dbReference type="AlphaFoldDB" id="H9BG48"/>
<accession>H9BG48</accession>
<dbReference type="Proteomes" id="UP000422232">
    <property type="component" value="Chromosome"/>
</dbReference>
<dbReference type="InterPro" id="IPR011067">
    <property type="entry name" value="Plasmid_toxin/cell-grow_inhib"/>
</dbReference>
<dbReference type="PANTHER" id="PTHR33988:SF2">
    <property type="entry name" value="ENDORIBONUCLEASE MAZF"/>
    <property type="match status" value="1"/>
</dbReference>
<sequence length="111" mass="12594">MVDKPINRFEVWSIRLNPTEGSEQRGVSRPCVVISPQELIDNLSIVTVLPLTSQSRKTPFRISCTFKGREGLVLLEQIRTVTKDRFLGKMGHIGDKVAIEISDTLQEFFAY</sequence>
<evidence type="ECO:0000313" key="3">
    <source>
        <dbReference type="EMBL" id="QGO07615.1"/>
    </source>
</evidence>
<dbReference type="RefSeq" id="WP_016211871.1">
    <property type="nucleotide sequence ID" value="NZ_CP013761.1"/>
</dbReference>
<evidence type="ECO:0000313" key="2">
    <source>
        <dbReference type="EMBL" id="QGO04646.1"/>
    </source>
</evidence>
<dbReference type="Proteomes" id="UP000422232">
    <property type="component" value="Plasmid unnamed1"/>
</dbReference>
<dbReference type="Gene3D" id="2.30.30.110">
    <property type="match status" value="1"/>
</dbReference>
<name>H9BG48_PISSA</name>
<evidence type="ECO:0000313" key="4">
    <source>
        <dbReference type="Proteomes" id="UP000422232"/>
    </source>
</evidence>
<dbReference type="EMBL" id="CP038909">
    <property type="protein sequence ID" value="QGO07615.1"/>
    <property type="molecule type" value="Genomic_DNA"/>
</dbReference>
<dbReference type="Pfam" id="PF02452">
    <property type="entry name" value="PemK_toxin"/>
    <property type="match status" value="1"/>
</dbReference>
<dbReference type="GO" id="GO:0004521">
    <property type="term" value="F:RNA endonuclease activity"/>
    <property type="evidence" value="ECO:0007669"/>
    <property type="project" value="TreeGrafter"/>
</dbReference>
<dbReference type="InterPro" id="IPR003477">
    <property type="entry name" value="PemK-like"/>
</dbReference>
<evidence type="ECO:0000313" key="1">
    <source>
        <dbReference type="EMBL" id="AFC96961.1"/>
    </source>
</evidence>
<keyword evidence="3" id="KW-0614">Plasmid</keyword>
<organism evidence="1">
    <name type="scientific">Piscirickettsia salmonis</name>
    <dbReference type="NCBI Taxonomy" id="1238"/>
    <lineage>
        <taxon>Bacteria</taxon>
        <taxon>Pseudomonadati</taxon>
        <taxon>Pseudomonadota</taxon>
        <taxon>Gammaproteobacteria</taxon>
        <taxon>Thiotrichales</taxon>
        <taxon>Piscirickettsiaceae</taxon>
        <taxon>Piscirickettsia</taxon>
    </lineage>
</organism>
<reference evidence="2 4" key="2">
    <citation type="submission" date="2019-04" db="EMBL/GenBank/DDBJ databases">
        <title>Complete genome sequencing of Piscirickettsia salmonis strain Psal-009.</title>
        <authorList>
            <person name="Schober I."/>
            <person name="Bunk B."/>
            <person name="Sproer C."/>
            <person name="Carril G.P."/>
            <person name="Riedel T."/>
            <person name="Flores-Herrera P.A."/>
            <person name="Nourdin-Galindo G."/>
            <person name="Marshall S.H."/>
            <person name="Overmann J."/>
        </authorList>
    </citation>
    <scope>NUCLEOTIDE SEQUENCE [LARGE SCALE GENOMIC DNA]</scope>
    <source>
        <strain evidence="2 4">Psal-009</strain>
        <plasmid evidence="3 4">unnamed1</plasmid>
    </source>
</reference>
<dbReference type="EMBL" id="JQ023629">
    <property type="protein sequence ID" value="AFC96961.1"/>
    <property type="molecule type" value="Genomic_DNA"/>
</dbReference>
<geneLocation type="plasmid" evidence="3 4">
    <name>unnamed1</name>
</geneLocation>
<dbReference type="GO" id="GO:0016787">
    <property type="term" value="F:hydrolase activity"/>
    <property type="evidence" value="ECO:0007669"/>
    <property type="project" value="UniProtKB-KW"/>
</dbReference>
<proteinExistence type="predicted"/>
<dbReference type="EC" id="3.1.-.-" evidence="2"/>
<dbReference type="GO" id="GO:0006402">
    <property type="term" value="P:mRNA catabolic process"/>
    <property type="evidence" value="ECO:0007669"/>
    <property type="project" value="TreeGrafter"/>
</dbReference>